<proteinExistence type="predicted"/>
<organism evidence="2 3">
    <name type="scientific">Sinosporangium siamense</name>
    <dbReference type="NCBI Taxonomy" id="1367973"/>
    <lineage>
        <taxon>Bacteria</taxon>
        <taxon>Bacillati</taxon>
        <taxon>Actinomycetota</taxon>
        <taxon>Actinomycetes</taxon>
        <taxon>Streptosporangiales</taxon>
        <taxon>Streptosporangiaceae</taxon>
        <taxon>Sinosporangium</taxon>
    </lineage>
</organism>
<dbReference type="Pfam" id="PF14399">
    <property type="entry name" value="BtrH_N"/>
    <property type="match status" value="1"/>
</dbReference>
<dbReference type="Proteomes" id="UP000606172">
    <property type="component" value="Unassembled WGS sequence"/>
</dbReference>
<sequence length="421" mass="45701">MTSKKQFKARVRARMAKTGESYTAALKHLTVDDPRVGGWRFLSGVHSASSAVTSALVNAGVPVSEAAVFLAGGGIGAGYILWEFKEHRSAHLVMGFTNRWQYHDSFLCKTLERLGVPHRVHRTGGAKAAAKYLTEELEAGHPCIVLPDRYHIGYWGLPAHLDGYGGHPVLVYRHDAGGVFVDDRGFVPIHVPRESMDAARARVGSYKNFTIALEPAPIGEERLVGAVLEGLRDCAEHLSGTSDSFSLPAWRKWARLTTDRRNAKAWPKVFAGGKGLTGALLSLWEEAGPVGMDGGDLRDLFATGLDEAAVMLGRPALVPLAERFREIHGMWRALADAALPADIPEFARMRDLTTANRHSILTEGRTDIEATTELWRLRVGLASAPLPIDPESLFIEIGERVTAIYTAETSAIADLKAAVAG</sequence>
<gene>
    <name evidence="2" type="ORF">Ssi02_02370</name>
</gene>
<dbReference type="InterPro" id="IPR026935">
    <property type="entry name" value="BtrH_N"/>
</dbReference>
<accession>A0A919R9R3</accession>
<keyword evidence="3" id="KW-1185">Reference proteome</keyword>
<comment type="caution">
    <text evidence="2">The sequence shown here is derived from an EMBL/GenBank/DDBJ whole genome shotgun (WGS) entry which is preliminary data.</text>
</comment>
<reference evidence="2" key="1">
    <citation type="submission" date="2021-01" db="EMBL/GenBank/DDBJ databases">
        <title>Whole genome shotgun sequence of Sinosporangium siamense NBRC 109515.</title>
        <authorList>
            <person name="Komaki H."/>
            <person name="Tamura T."/>
        </authorList>
    </citation>
    <scope>NUCLEOTIDE SEQUENCE</scope>
    <source>
        <strain evidence="2">NBRC 109515</strain>
    </source>
</reference>
<evidence type="ECO:0000259" key="1">
    <source>
        <dbReference type="Pfam" id="PF14399"/>
    </source>
</evidence>
<dbReference type="RefSeq" id="WP_204020088.1">
    <property type="nucleotide sequence ID" value="NZ_BOOW01000003.1"/>
</dbReference>
<evidence type="ECO:0000313" key="2">
    <source>
        <dbReference type="EMBL" id="GII90006.1"/>
    </source>
</evidence>
<dbReference type="EMBL" id="BOOW01000003">
    <property type="protein sequence ID" value="GII90006.1"/>
    <property type="molecule type" value="Genomic_DNA"/>
</dbReference>
<name>A0A919R9R3_9ACTN</name>
<protein>
    <recommendedName>
        <fullName evidence="1">Butirosin biosynthesis protein H N-terminal domain-containing protein</fullName>
    </recommendedName>
</protein>
<evidence type="ECO:0000313" key="3">
    <source>
        <dbReference type="Proteomes" id="UP000606172"/>
    </source>
</evidence>
<dbReference type="AlphaFoldDB" id="A0A919R9R3"/>
<feature type="domain" description="Butirosin biosynthesis protein H N-terminal" evidence="1">
    <location>
        <begin position="46"/>
        <end position="183"/>
    </location>
</feature>